<feature type="compositionally biased region" description="Basic and acidic residues" evidence="6">
    <location>
        <begin position="342"/>
        <end position="379"/>
    </location>
</feature>
<dbReference type="GO" id="GO:0016787">
    <property type="term" value="F:hydrolase activity"/>
    <property type="evidence" value="ECO:0007669"/>
    <property type="project" value="UniProtKB-KW"/>
</dbReference>
<keyword evidence="2" id="KW-0547">Nucleotide-binding</keyword>
<feature type="compositionally biased region" description="Polar residues" evidence="6">
    <location>
        <begin position="764"/>
        <end position="788"/>
    </location>
</feature>
<dbReference type="PANTHER" id="PTHR43788">
    <property type="entry name" value="DNA2/NAM7 HELICASE FAMILY MEMBER"/>
    <property type="match status" value="1"/>
</dbReference>
<feature type="region of interest" description="Disordered" evidence="6">
    <location>
        <begin position="1"/>
        <end position="53"/>
    </location>
</feature>
<feature type="domain" description="DNA2/NAM7 helicase helicase" evidence="7">
    <location>
        <begin position="1328"/>
        <end position="1583"/>
    </location>
</feature>
<evidence type="ECO:0000256" key="6">
    <source>
        <dbReference type="SAM" id="MobiDB-lite"/>
    </source>
</evidence>
<gene>
    <name evidence="9" type="ORF">L5515_013001</name>
</gene>
<dbReference type="InterPro" id="IPR041677">
    <property type="entry name" value="DNA2/NAM7_AAA_11"/>
</dbReference>
<feature type="region of interest" description="Disordered" evidence="6">
    <location>
        <begin position="865"/>
        <end position="895"/>
    </location>
</feature>
<dbReference type="PANTHER" id="PTHR43788:SF16">
    <property type="entry name" value="HELICASE WITH ZINC FINGER 2"/>
    <property type="match status" value="1"/>
</dbReference>
<dbReference type="Pfam" id="PF13087">
    <property type="entry name" value="AAA_12"/>
    <property type="match status" value="1"/>
</dbReference>
<dbReference type="EMBL" id="CP092621">
    <property type="protein sequence ID" value="UMM15639.1"/>
    <property type="molecule type" value="Genomic_DNA"/>
</dbReference>
<dbReference type="Gene3D" id="3.40.50.300">
    <property type="entry name" value="P-loop containing nucleotide triphosphate hydrolases"/>
    <property type="match status" value="2"/>
</dbReference>
<accession>A0AAE9E9F0</accession>
<reference evidence="9 10" key="1">
    <citation type="submission" date="2022-04" db="EMBL/GenBank/DDBJ databases">
        <title>Chromosome-level reference genomes for two strains of Caenorhabditis briggsae: an improved platform for comparative genomics.</title>
        <authorList>
            <person name="Stevens L."/>
            <person name="Andersen E."/>
        </authorList>
    </citation>
    <scope>NUCLEOTIDE SEQUENCE [LARGE SCALE GENOMIC DNA]</scope>
    <source>
        <strain evidence="9">VX34</strain>
        <tissue evidence="9">Whole-organism</tissue>
    </source>
</reference>
<feature type="compositionally biased region" description="Basic and acidic residues" evidence="6">
    <location>
        <begin position="24"/>
        <end position="33"/>
    </location>
</feature>
<feature type="region of interest" description="Disordered" evidence="6">
    <location>
        <begin position="71"/>
        <end position="218"/>
    </location>
</feature>
<evidence type="ECO:0000259" key="7">
    <source>
        <dbReference type="Pfam" id="PF13086"/>
    </source>
</evidence>
<feature type="region of interest" description="Disordered" evidence="6">
    <location>
        <begin position="298"/>
        <end position="390"/>
    </location>
</feature>
<feature type="compositionally biased region" description="Polar residues" evidence="6">
    <location>
        <begin position="190"/>
        <end position="199"/>
    </location>
</feature>
<dbReference type="InterPro" id="IPR041679">
    <property type="entry name" value="DNA2/NAM7-like_C"/>
</dbReference>
<comment type="similarity">
    <text evidence="1">Belongs to the DNA2/NAM7 helicase family.</text>
</comment>
<dbReference type="InterPro" id="IPR027417">
    <property type="entry name" value="P-loop_NTPase"/>
</dbReference>
<keyword evidence="4" id="KW-0347">Helicase</keyword>
<dbReference type="CDD" id="cd18808">
    <property type="entry name" value="SF1_C_Upf1"/>
    <property type="match status" value="1"/>
</dbReference>
<feature type="region of interest" description="Disordered" evidence="6">
    <location>
        <begin position="1849"/>
        <end position="1876"/>
    </location>
</feature>
<feature type="region of interest" description="Disordered" evidence="6">
    <location>
        <begin position="231"/>
        <end position="268"/>
    </location>
</feature>
<feature type="compositionally biased region" description="Basic and acidic residues" evidence="6">
    <location>
        <begin position="312"/>
        <end position="332"/>
    </location>
</feature>
<proteinExistence type="inferred from homology"/>
<dbReference type="Proteomes" id="UP000829354">
    <property type="component" value="Chromosome II"/>
</dbReference>
<organism evidence="9 10">
    <name type="scientific">Caenorhabditis briggsae</name>
    <dbReference type="NCBI Taxonomy" id="6238"/>
    <lineage>
        <taxon>Eukaryota</taxon>
        <taxon>Metazoa</taxon>
        <taxon>Ecdysozoa</taxon>
        <taxon>Nematoda</taxon>
        <taxon>Chromadorea</taxon>
        <taxon>Rhabditida</taxon>
        <taxon>Rhabditina</taxon>
        <taxon>Rhabditomorpha</taxon>
        <taxon>Rhabditoidea</taxon>
        <taxon>Rhabditidae</taxon>
        <taxon>Peloderinae</taxon>
        <taxon>Caenorhabditis</taxon>
    </lineage>
</organism>
<feature type="compositionally biased region" description="Basic and acidic residues" evidence="6">
    <location>
        <begin position="253"/>
        <end position="268"/>
    </location>
</feature>
<dbReference type="GO" id="GO:0005524">
    <property type="term" value="F:ATP binding"/>
    <property type="evidence" value="ECO:0007669"/>
    <property type="project" value="UniProtKB-KW"/>
</dbReference>
<feature type="compositionally biased region" description="Basic and acidic residues" evidence="6">
    <location>
        <begin position="177"/>
        <end position="188"/>
    </location>
</feature>
<dbReference type="InterPro" id="IPR050534">
    <property type="entry name" value="Coronavir_polyprotein_1ab"/>
</dbReference>
<evidence type="ECO:0000313" key="10">
    <source>
        <dbReference type="Proteomes" id="UP000829354"/>
    </source>
</evidence>
<name>A0AAE9E9F0_CAEBR</name>
<evidence type="ECO:0000256" key="4">
    <source>
        <dbReference type="ARBA" id="ARBA00022806"/>
    </source>
</evidence>
<feature type="compositionally biased region" description="Polar residues" evidence="6">
    <location>
        <begin position="1"/>
        <end position="11"/>
    </location>
</feature>
<dbReference type="FunFam" id="3.40.50.300:FF:002131">
    <property type="entry name" value="Uncharacterized ATP-dependent helicase C05C10.2"/>
    <property type="match status" value="1"/>
</dbReference>
<evidence type="ECO:0000259" key="8">
    <source>
        <dbReference type="Pfam" id="PF13087"/>
    </source>
</evidence>
<feature type="region of interest" description="Disordered" evidence="6">
    <location>
        <begin position="764"/>
        <end position="796"/>
    </location>
</feature>
<protein>
    <submittedName>
        <fullName evidence="9">Uncharacterized protein</fullName>
    </submittedName>
</protein>
<keyword evidence="5" id="KW-0067">ATP-binding</keyword>
<feature type="compositionally biased region" description="Basic and acidic residues" evidence="6">
    <location>
        <begin position="149"/>
        <end position="159"/>
    </location>
</feature>
<feature type="domain" description="DNA2/NAM7 helicase-like C-terminal" evidence="8">
    <location>
        <begin position="1599"/>
        <end position="1781"/>
    </location>
</feature>
<evidence type="ECO:0000256" key="1">
    <source>
        <dbReference type="ARBA" id="ARBA00007913"/>
    </source>
</evidence>
<evidence type="ECO:0000313" key="9">
    <source>
        <dbReference type="EMBL" id="UMM15639.1"/>
    </source>
</evidence>
<feature type="compositionally biased region" description="Basic and acidic residues" evidence="6">
    <location>
        <begin position="44"/>
        <end position="53"/>
    </location>
</feature>
<dbReference type="InterPro" id="IPR047187">
    <property type="entry name" value="SF1_C_Upf1"/>
</dbReference>
<feature type="compositionally biased region" description="Basic residues" evidence="6">
    <location>
        <begin position="877"/>
        <end position="895"/>
    </location>
</feature>
<dbReference type="GO" id="GO:0004386">
    <property type="term" value="F:helicase activity"/>
    <property type="evidence" value="ECO:0007669"/>
    <property type="project" value="UniProtKB-KW"/>
</dbReference>
<keyword evidence="10" id="KW-1185">Reference proteome</keyword>
<feature type="compositionally biased region" description="Basic and acidic residues" evidence="6">
    <location>
        <begin position="94"/>
        <end position="114"/>
    </location>
</feature>
<feature type="compositionally biased region" description="Acidic residues" evidence="6">
    <location>
        <begin position="160"/>
        <end position="176"/>
    </location>
</feature>
<evidence type="ECO:0000256" key="3">
    <source>
        <dbReference type="ARBA" id="ARBA00022801"/>
    </source>
</evidence>
<feature type="compositionally biased region" description="Polar residues" evidence="6">
    <location>
        <begin position="380"/>
        <end position="390"/>
    </location>
</feature>
<evidence type="ECO:0000256" key="2">
    <source>
        <dbReference type="ARBA" id="ARBA00022741"/>
    </source>
</evidence>
<dbReference type="Pfam" id="PF13086">
    <property type="entry name" value="AAA_11"/>
    <property type="match status" value="1"/>
</dbReference>
<dbReference type="SUPFAM" id="SSF52540">
    <property type="entry name" value="P-loop containing nucleoside triphosphate hydrolases"/>
    <property type="match status" value="1"/>
</dbReference>
<keyword evidence="3" id="KW-0378">Hydrolase</keyword>
<evidence type="ECO:0000256" key="5">
    <source>
        <dbReference type="ARBA" id="ARBA00022840"/>
    </source>
</evidence>
<sequence>MYPSKNQIGQKQNHKKFTQNPEPCHFDNWERPSEAYAGTSGTHRIADWSKPWDHESIKYESTEKAKKAFVKSKYYDSESNSDIDDGPSTSEKNNYNEKDVFGKLDDDKEHDWEPKNNSVKLEVNWLPAKSSTPRWDESSEDDSEQNDQFSRDLEALKQEEQEEYYNSWDEESNDEEEKIRNPNKKLRDSAPTNKNSAPNNRCLRWDESSEDDSGLNDQYLKDLEAMKHKKHKEYYNSWDEESDDEKRKKRNPDKKLKDLGYTKQKEKQEKIVVSEVQPRFSNFPRFVVPVVGKMPVKKSEVEKSMAKMSFENPEKSELKVERTKADEAKSGDKIGLQNSKTLDIKTQETSKAEKEETKVPRKSLESFKEPKYLKQKKETTQVSENEGTSTIEERKPGIFSSFLSDRPIFEARSFEDLSQPTTSTATLSNEQVSFENPIGVFMAGILNRRPDRRERRRLKKQKAEEVKRLPDEEFEELRRLHALETEKNVFSQFYAKKWPRQVRKPKNREISNFKHSEGAEFAAKSYFWDNNWDFDLPELPKPEQMIMPLPTSTPDVYDDFAFYRVLMEREDKYILVACHANVHGFHRGDLRFLEINFRSRLNRLEGQSVIGSLFLGDIVAVTELARNSEAISPVRDVDVSLVTPDTSCYWIVSKMILYPRNVDKKSPVLFSIVNRMAAIKGENEPMNLNVDNWDMMHADSIYTGLTFRPETLEYHFSKDYQKKKFNELVVSARTIRSYPGIYGTIFKFKEGDHREEFKKEMHLNTYTDVSSPETTEPANASSESSSRVPTPVQKPECPKPSYFSAYAYTSNRSESPAYVNPFGVLNSDFIAEVEEKTEEEKIKETEESKELKRLAELEHEKNVFSQYYQKKSGNRRENHRGRKSPQIPKTRKPSSCKHHDAIEFAAKSNLWDNNWDKDLPMLPRSQEIIMPLPASAPAQTEVCGLYRVLMEKNDKYILIACHVNVHGYHRGDLRFLEVNSRSRLKGLSEQSVIGSLFLGDIVAVTELARNSNAQSSVRDVKVSSVTQETRCYWIVSNMILYPRILKPDVTFSFLKNRMAVVKGEDEPMRVNCDDWKTVAPDLIYTGMAFSPIKLDDNFSDDFQRKSKNLLISNVLKISSYPNAFGIIYSYEECSEQNEEFKIGTKAYSDTLEIHKYKRERIVETCSLMGFSAANTIFNGRFDCRAFHMYDVSKEGPTVRFRIENPRNRPTLGLWNNGNKILIGGPTGDTTGTIETVMCDSSHMGWLKIAARLTRECPKDFRFNGDLFVSQREPKDHYYLYDGYFQDMAPESNGRKIIETLYGGKPLELRTGDVGGEYFFPSTPEPIRLNVFQNEYVQMLLDGNPLVIGSSPFGCGKSMTIITAALEIYKRNAERNLVGKTHQLLITQSNFASVNLIEIARKTCNSGDEKLRNMKFMRFITDKNWNEQPDHGRTKFDMPFLMNKVFKQWAIGELDGNELMMQHTKSMIAHIIRNGTVTVDELCSAARRVFDKYEDCKVPFSGHLTEAFFILYKPDLIMTTADSSKSVCTLLDKKYETNKNECTTVQIDEASQLPEYTLLGLLKTYNKANFGLIGDIHQLPPFCVEELEGRLKEFGIGNTMERAIQNKLFPISNLRYVYRCHPQTTALLSELFYDGKLISGVTESQRNEFMIKRKDFWPNPSYPVMIINHMGTCQRMGTSAQNHSEKDLVSYMVQNLLDQRKYTLKPQDIGVISFYAAQTSLLTEQLRRSGVKCGTVDAFQGSEKEVIILCCTNEHATEFMQCKFRLNVALSRAKQATVIVGNLGYLRKAKYWNAIVKRVEAYGNLRQSDDKNLFNSRQAYVSTSSSYVKNPFYMHDPYNRNAPVESVLNYPTGQRQKNHKRRNETRQQQDDNAMSGRWDNNSWSYYNNGYR</sequence>